<feature type="repeat" description="WD" evidence="4">
    <location>
        <begin position="226"/>
        <end position="268"/>
    </location>
</feature>
<dbReference type="SUPFAM" id="SSF50978">
    <property type="entry name" value="WD40 repeat-like"/>
    <property type="match status" value="1"/>
</dbReference>
<reference evidence="6" key="1">
    <citation type="submission" date="2022-11" db="EMBL/GenBank/DDBJ databases">
        <authorList>
            <person name="Kikuchi T."/>
        </authorList>
    </citation>
    <scope>NUCLEOTIDE SEQUENCE</scope>
    <source>
        <strain evidence="6">PS1010</strain>
    </source>
</reference>
<comment type="similarity">
    <text evidence="3">Belongs to the THOC3 family.</text>
</comment>
<dbReference type="Pfam" id="PF00400">
    <property type="entry name" value="WD40"/>
    <property type="match status" value="3"/>
</dbReference>
<protein>
    <recommendedName>
        <fullName evidence="5">Integrator complex subunit 1 R4 domain-containing protein</fullName>
    </recommendedName>
</protein>
<dbReference type="EMBL" id="CANHGI010000001">
    <property type="protein sequence ID" value="CAI5438443.1"/>
    <property type="molecule type" value="Genomic_DNA"/>
</dbReference>
<dbReference type="Gene3D" id="2.130.10.10">
    <property type="entry name" value="YVTN repeat-like/Quinoprotein amine dehydrogenase"/>
    <property type="match status" value="2"/>
</dbReference>
<evidence type="ECO:0000256" key="4">
    <source>
        <dbReference type="PROSITE-ProRule" id="PRU00221"/>
    </source>
</evidence>
<dbReference type="InterPro" id="IPR001680">
    <property type="entry name" value="WD40_rpt"/>
</dbReference>
<keyword evidence="1 4" id="KW-0853">WD repeat</keyword>
<feature type="domain" description="Integrator complex subunit 1 R4" evidence="5">
    <location>
        <begin position="35"/>
        <end position="132"/>
    </location>
</feature>
<accession>A0A9P1MWF5</accession>
<evidence type="ECO:0000313" key="7">
    <source>
        <dbReference type="Proteomes" id="UP001152747"/>
    </source>
</evidence>
<evidence type="ECO:0000259" key="5">
    <source>
        <dbReference type="Pfam" id="PF22928"/>
    </source>
</evidence>
<evidence type="ECO:0000256" key="3">
    <source>
        <dbReference type="ARBA" id="ARBA00046343"/>
    </source>
</evidence>
<keyword evidence="2" id="KW-0677">Repeat</keyword>
<dbReference type="SUPFAM" id="SSF48371">
    <property type="entry name" value="ARM repeat"/>
    <property type="match status" value="1"/>
</dbReference>
<dbReference type="InterPro" id="IPR016024">
    <property type="entry name" value="ARM-type_fold"/>
</dbReference>
<comment type="caution">
    <text evidence="6">The sequence shown here is derived from an EMBL/GenBank/DDBJ whole genome shotgun (WGS) entry which is preliminary data.</text>
</comment>
<sequence>MADKDERTSLPRYQNSDGFKLEIDIVSKMISDFEISSNSDDKDKIEILRKIEPLLKALPASSSKAPKFISNFLYDQNIQIRKLAYKCAFYLLSSNQNNNRLIIDAYRLSLLNSNYQVAQFALSNLQEFVLACPEESQNLLKFSSIAMKKITEMSARERRVPRIHTSAEAIAYFEKYRRVRTTDMNIKQCQSITFNVDGTKLVCGSNDKKVSVADVDGGRLRFSWVGSSHNAPVEQVSCSDKSPYLCASASSDRSVCVWDIRQSKPSHRISNKVGNIFVDWSPCDSYFIFGDRDSRLNVVDVRNFEVISTYDMKQMTHEFLFHPLSKHVIVASSYGKIEVLKFENGNLEPAATIQAHSLQVDCLALSVSKDGRRLAVGASDASCSIWNLDELICERVIPRHDYNIRTVSFSCNGLLLASGSEDPSIDIAYVSDGKRCHEIKNQGETYALTWHPTQLLLAYSTCDSSNKRDITSIKTFGHTTV</sequence>
<dbReference type="PANTHER" id="PTHR22839:SF0">
    <property type="entry name" value="THO COMPLEX SUBUNIT 3"/>
    <property type="match status" value="1"/>
</dbReference>
<dbReference type="SMART" id="SM00320">
    <property type="entry name" value="WD40"/>
    <property type="match status" value="6"/>
</dbReference>
<gene>
    <name evidence="6" type="ORF">CAMP_LOCUS1080</name>
</gene>
<dbReference type="PROSITE" id="PS00678">
    <property type="entry name" value="WD_REPEATS_1"/>
    <property type="match status" value="1"/>
</dbReference>
<dbReference type="GO" id="GO:0000445">
    <property type="term" value="C:THO complex part of transcription export complex"/>
    <property type="evidence" value="ECO:0007669"/>
    <property type="project" value="TreeGrafter"/>
</dbReference>
<dbReference type="GO" id="GO:0006406">
    <property type="term" value="P:mRNA export from nucleus"/>
    <property type="evidence" value="ECO:0007669"/>
    <property type="project" value="InterPro"/>
</dbReference>
<dbReference type="Pfam" id="PF22928">
    <property type="entry name" value="INTS1_R4"/>
    <property type="match status" value="1"/>
</dbReference>
<dbReference type="FunFam" id="2.130.10.10:FF:000746">
    <property type="entry name" value="THO Complex (Transcription factor/nuclear export) subunit"/>
    <property type="match status" value="1"/>
</dbReference>
<proteinExistence type="inferred from homology"/>
<dbReference type="PANTHER" id="PTHR22839">
    <property type="entry name" value="THO COMPLEX SUBUNIT 3 THO3"/>
    <property type="match status" value="1"/>
</dbReference>
<feature type="repeat" description="WD" evidence="4">
    <location>
        <begin position="353"/>
        <end position="389"/>
    </location>
</feature>
<organism evidence="6 7">
    <name type="scientific">Caenorhabditis angaria</name>
    <dbReference type="NCBI Taxonomy" id="860376"/>
    <lineage>
        <taxon>Eukaryota</taxon>
        <taxon>Metazoa</taxon>
        <taxon>Ecdysozoa</taxon>
        <taxon>Nematoda</taxon>
        <taxon>Chromadorea</taxon>
        <taxon>Rhabditida</taxon>
        <taxon>Rhabditina</taxon>
        <taxon>Rhabditomorpha</taxon>
        <taxon>Rhabditoidea</taxon>
        <taxon>Rhabditidae</taxon>
        <taxon>Peloderinae</taxon>
        <taxon>Caenorhabditis</taxon>
    </lineage>
</organism>
<dbReference type="Proteomes" id="UP001152747">
    <property type="component" value="Unassembled WGS sequence"/>
</dbReference>
<dbReference type="PROSITE" id="PS50082">
    <property type="entry name" value="WD_REPEATS_2"/>
    <property type="match status" value="2"/>
</dbReference>
<keyword evidence="7" id="KW-1185">Reference proteome</keyword>
<dbReference type="InterPro" id="IPR019775">
    <property type="entry name" value="WD40_repeat_CS"/>
</dbReference>
<evidence type="ECO:0000313" key="6">
    <source>
        <dbReference type="EMBL" id="CAI5438443.1"/>
    </source>
</evidence>
<dbReference type="AlphaFoldDB" id="A0A9P1MWF5"/>
<evidence type="ECO:0000256" key="1">
    <source>
        <dbReference type="ARBA" id="ARBA00022574"/>
    </source>
</evidence>
<dbReference type="InterPro" id="IPR015943">
    <property type="entry name" value="WD40/YVTN_repeat-like_dom_sf"/>
</dbReference>
<name>A0A9P1MWF5_9PELO</name>
<dbReference type="InterPro" id="IPR053965">
    <property type="entry name" value="INTS1_R4"/>
</dbReference>
<dbReference type="OrthoDB" id="340259at2759"/>
<evidence type="ECO:0000256" key="2">
    <source>
        <dbReference type="ARBA" id="ARBA00022737"/>
    </source>
</evidence>
<dbReference type="InterPro" id="IPR040132">
    <property type="entry name" value="Tex1/THOC3"/>
</dbReference>
<dbReference type="InterPro" id="IPR036322">
    <property type="entry name" value="WD40_repeat_dom_sf"/>
</dbReference>